<dbReference type="InterPro" id="IPR051678">
    <property type="entry name" value="AGP_Transferase"/>
</dbReference>
<dbReference type="Gene3D" id="3.90.1200.10">
    <property type="match status" value="1"/>
</dbReference>
<dbReference type="PANTHER" id="PTHR21310">
    <property type="entry name" value="AMINOGLYCOSIDE PHOSPHOTRANSFERASE-RELATED-RELATED"/>
    <property type="match status" value="1"/>
</dbReference>
<evidence type="ECO:0000259" key="1">
    <source>
        <dbReference type="Pfam" id="PF01636"/>
    </source>
</evidence>
<organism evidence="2 3">
    <name type="scientific">Desulfotignum balticum</name>
    <dbReference type="NCBI Taxonomy" id="115781"/>
    <lineage>
        <taxon>Bacteria</taxon>
        <taxon>Pseudomonadati</taxon>
        <taxon>Thermodesulfobacteriota</taxon>
        <taxon>Desulfobacteria</taxon>
        <taxon>Desulfobacterales</taxon>
        <taxon>Desulfobacteraceae</taxon>
        <taxon>Desulfotignum</taxon>
    </lineage>
</organism>
<gene>
    <name evidence="2" type="ORF">H0S81_00675</name>
</gene>
<dbReference type="InterPro" id="IPR011009">
    <property type="entry name" value="Kinase-like_dom_sf"/>
</dbReference>
<evidence type="ECO:0000313" key="2">
    <source>
        <dbReference type="EMBL" id="MBG0778434.1"/>
    </source>
</evidence>
<dbReference type="Gene3D" id="3.30.200.20">
    <property type="entry name" value="Phosphorylase Kinase, domain 1"/>
    <property type="match status" value="1"/>
</dbReference>
<dbReference type="SUPFAM" id="SSF56112">
    <property type="entry name" value="Protein kinase-like (PK-like)"/>
    <property type="match status" value="1"/>
</dbReference>
<dbReference type="AlphaFoldDB" id="A0A931CV86"/>
<proteinExistence type="predicted"/>
<name>A0A931CV86_9BACT</name>
<accession>A0A931CV86</accession>
<dbReference type="Pfam" id="PF01636">
    <property type="entry name" value="APH"/>
    <property type="match status" value="1"/>
</dbReference>
<dbReference type="Proteomes" id="UP000706172">
    <property type="component" value="Unassembled WGS sequence"/>
</dbReference>
<dbReference type="EMBL" id="JACCQK010000023">
    <property type="protein sequence ID" value="MBG0778434.1"/>
    <property type="molecule type" value="Genomic_DNA"/>
</dbReference>
<dbReference type="InterPro" id="IPR002575">
    <property type="entry name" value="Aminoglycoside_PTrfase"/>
</dbReference>
<feature type="domain" description="Aminoglycoside phosphotransferase" evidence="1">
    <location>
        <begin position="26"/>
        <end position="263"/>
    </location>
</feature>
<protein>
    <submittedName>
        <fullName evidence="2">Aminoglycoside phosphotransferase family protein</fullName>
    </submittedName>
</protein>
<comment type="caution">
    <text evidence="2">The sequence shown here is derived from an EMBL/GenBank/DDBJ whole genome shotgun (WGS) entry which is preliminary data.</text>
</comment>
<sequence>MPDTDRLEQIQQFLTDAGWVSPPFRVSFLAAGEYNANYRVDSNAGPCVLRINHGSQLGLGDDQIAYEFNVLTALADSGVTPKPLACHPHPDPLGGGALLMTFVPGTPLDYTRDLDTAARIFARVHTTCVPDGLIVQADPVNDIARESHGLIHRFADHPMKKEKKQILAYYDTVLALAETTRPLFEAEPLCLVNTEVNSGNFLISPDRACLVDWEKAVVSCRYQDLGHFMVPTTTLWKTDILLTPADKKTFLQTYHQQACPDMPFADLVEKSHVMEKTILLRALSWCFMAWYEYTHTNRPIRNPDTFAKIQQYLSDIPWILHSVT</sequence>
<evidence type="ECO:0000313" key="3">
    <source>
        <dbReference type="Proteomes" id="UP000706172"/>
    </source>
</evidence>
<reference evidence="2" key="1">
    <citation type="submission" date="2020-07" db="EMBL/GenBank/DDBJ databases">
        <title>Severe corrosion of carbon steel in oil field produced water can be linked to methanogenic archaea containing a special type of NiFe hydrogenase.</title>
        <authorList>
            <person name="Lahme S."/>
            <person name="Mand J."/>
            <person name="Longwell J."/>
            <person name="Smith R."/>
            <person name="Enning D."/>
        </authorList>
    </citation>
    <scope>NUCLEOTIDE SEQUENCE</scope>
    <source>
        <strain evidence="2">MIC098Bin6</strain>
    </source>
</reference>